<protein>
    <submittedName>
        <fullName evidence="1">Uncharacterized protein</fullName>
    </submittedName>
</protein>
<evidence type="ECO:0000313" key="2">
    <source>
        <dbReference type="Proteomes" id="UP000824120"/>
    </source>
</evidence>
<proteinExistence type="predicted"/>
<comment type="caution">
    <text evidence="1">The sequence shown here is derived from an EMBL/GenBank/DDBJ whole genome shotgun (WGS) entry which is preliminary data.</text>
</comment>
<sequence>TFVVDWCSELGFLCRLAFQSRFNWHKRIEFEKVGLKMGTLCHLASWVELAKSFDGSPNVSISPLISCQIGCLI</sequence>
<dbReference type="EMBL" id="JACXVP010000004">
    <property type="protein sequence ID" value="KAG5611581.1"/>
    <property type="molecule type" value="Genomic_DNA"/>
</dbReference>
<accession>A0A9J5ZGM6</accession>
<keyword evidence="2" id="KW-1185">Reference proteome</keyword>
<gene>
    <name evidence="1" type="ORF">H5410_022862</name>
</gene>
<organism evidence="1 2">
    <name type="scientific">Solanum commersonii</name>
    <name type="common">Commerson's wild potato</name>
    <name type="synonym">Commerson's nightshade</name>
    <dbReference type="NCBI Taxonomy" id="4109"/>
    <lineage>
        <taxon>Eukaryota</taxon>
        <taxon>Viridiplantae</taxon>
        <taxon>Streptophyta</taxon>
        <taxon>Embryophyta</taxon>
        <taxon>Tracheophyta</taxon>
        <taxon>Spermatophyta</taxon>
        <taxon>Magnoliopsida</taxon>
        <taxon>eudicotyledons</taxon>
        <taxon>Gunneridae</taxon>
        <taxon>Pentapetalae</taxon>
        <taxon>asterids</taxon>
        <taxon>lamiids</taxon>
        <taxon>Solanales</taxon>
        <taxon>Solanaceae</taxon>
        <taxon>Solanoideae</taxon>
        <taxon>Solaneae</taxon>
        <taxon>Solanum</taxon>
    </lineage>
</organism>
<dbReference type="Proteomes" id="UP000824120">
    <property type="component" value="Chromosome 4"/>
</dbReference>
<name>A0A9J5ZGM6_SOLCO</name>
<feature type="non-terminal residue" evidence="1">
    <location>
        <position position="1"/>
    </location>
</feature>
<evidence type="ECO:0000313" key="1">
    <source>
        <dbReference type="EMBL" id="KAG5611581.1"/>
    </source>
</evidence>
<dbReference type="AlphaFoldDB" id="A0A9J5ZGM6"/>
<reference evidence="1 2" key="1">
    <citation type="submission" date="2020-09" db="EMBL/GenBank/DDBJ databases">
        <title>De no assembly of potato wild relative species, Solanum commersonii.</title>
        <authorList>
            <person name="Cho K."/>
        </authorList>
    </citation>
    <scope>NUCLEOTIDE SEQUENCE [LARGE SCALE GENOMIC DNA]</scope>
    <source>
        <strain evidence="1">LZ3.2</strain>
        <tissue evidence="1">Leaf</tissue>
    </source>
</reference>